<dbReference type="RefSeq" id="WP_096260090.1">
    <property type="nucleotide sequence ID" value="NZ_BDME01000006.1"/>
</dbReference>
<name>A0A292YEK7_9BACT</name>
<dbReference type="InterPro" id="IPR000160">
    <property type="entry name" value="GGDEF_dom"/>
</dbReference>
<dbReference type="GO" id="GO:1902201">
    <property type="term" value="P:negative regulation of bacterial-type flagellum-dependent cell motility"/>
    <property type="evidence" value="ECO:0007669"/>
    <property type="project" value="TreeGrafter"/>
</dbReference>
<feature type="domain" description="GGDEF" evidence="3">
    <location>
        <begin position="298"/>
        <end position="434"/>
    </location>
</feature>
<dbReference type="EMBL" id="BDME01000006">
    <property type="protein sequence ID" value="GAX88267.1"/>
    <property type="molecule type" value="Genomic_DNA"/>
</dbReference>
<evidence type="ECO:0000256" key="1">
    <source>
        <dbReference type="ARBA" id="ARBA00012528"/>
    </source>
</evidence>
<dbReference type="GO" id="GO:0005886">
    <property type="term" value="C:plasma membrane"/>
    <property type="evidence" value="ECO:0007669"/>
    <property type="project" value="TreeGrafter"/>
</dbReference>
<organism evidence="4 5">
    <name type="scientific">Lebetimonas natsushimae</name>
    <dbReference type="NCBI Taxonomy" id="1936991"/>
    <lineage>
        <taxon>Bacteria</taxon>
        <taxon>Pseudomonadati</taxon>
        <taxon>Campylobacterota</taxon>
        <taxon>Epsilonproteobacteria</taxon>
        <taxon>Nautiliales</taxon>
        <taxon>Nautiliaceae</taxon>
        <taxon>Lebetimonas</taxon>
    </lineage>
</organism>
<comment type="catalytic activity">
    <reaction evidence="2">
        <text>2 GTP = 3',3'-c-di-GMP + 2 diphosphate</text>
        <dbReference type="Rhea" id="RHEA:24898"/>
        <dbReference type="ChEBI" id="CHEBI:33019"/>
        <dbReference type="ChEBI" id="CHEBI:37565"/>
        <dbReference type="ChEBI" id="CHEBI:58805"/>
        <dbReference type="EC" id="2.7.7.65"/>
    </reaction>
</comment>
<dbReference type="AlphaFoldDB" id="A0A292YEK7"/>
<dbReference type="PANTHER" id="PTHR45138">
    <property type="entry name" value="REGULATORY COMPONENTS OF SENSORY TRANSDUCTION SYSTEM"/>
    <property type="match status" value="1"/>
</dbReference>
<dbReference type="GO" id="GO:0043709">
    <property type="term" value="P:cell adhesion involved in single-species biofilm formation"/>
    <property type="evidence" value="ECO:0007669"/>
    <property type="project" value="TreeGrafter"/>
</dbReference>
<evidence type="ECO:0000313" key="4">
    <source>
        <dbReference type="EMBL" id="GAX88267.1"/>
    </source>
</evidence>
<dbReference type="EC" id="2.7.7.65" evidence="1"/>
<evidence type="ECO:0000256" key="2">
    <source>
        <dbReference type="ARBA" id="ARBA00034247"/>
    </source>
</evidence>
<reference evidence="4 5" key="1">
    <citation type="journal article" date="2017" name="Syst. Appl. Microbiol.">
        <title>Lebetimonas natsushimae sp. nov., a novel strictly anaerobic, moderately thermophilic chemoautotroph isolated from a deep-sea hydrothermal vent polychaete nest in the Mid-Okinawa Trough.</title>
        <authorList>
            <person name="Nagata R."/>
            <person name="Takaki Y."/>
            <person name="Tame A."/>
            <person name="Nunoura T."/>
            <person name="Muto H."/>
            <person name="Mino S."/>
            <person name="Sawayama S."/>
            <person name="Takai K."/>
            <person name="Nakagawa S."/>
        </authorList>
    </citation>
    <scope>NUCLEOTIDE SEQUENCE [LARGE SCALE GENOMIC DNA]</scope>
    <source>
        <strain evidence="4 5">HS1857</strain>
    </source>
</reference>
<evidence type="ECO:0000313" key="5">
    <source>
        <dbReference type="Proteomes" id="UP000217944"/>
    </source>
</evidence>
<dbReference type="PANTHER" id="PTHR45138:SF9">
    <property type="entry name" value="DIGUANYLATE CYCLASE DGCM-RELATED"/>
    <property type="match status" value="1"/>
</dbReference>
<dbReference type="Gene3D" id="3.30.70.270">
    <property type="match status" value="1"/>
</dbReference>
<gene>
    <name evidence="4" type="ORF">LNAT_P1562</name>
</gene>
<dbReference type="OrthoDB" id="5347817at2"/>
<protein>
    <recommendedName>
        <fullName evidence="1">diguanylate cyclase</fullName>
        <ecNumber evidence="1">2.7.7.65</ecNumber>
    </recommendedName>
</protein>
<comment type="caution">
    <text evidence="4">The sequence shown here is derived from an EMBL/GenBank/DDBJ whole genome shotgun (WGS) entry which is preliminary data.</text>
</comment>
<dbReference type="InterPro" id="IPR043128">
    <property type="entry name" value="Rev_trsase/Diguanyl_cyclase"/>
</dbReference>
<dbReference type="SUPFAM" id="SSF55073">
    <property type="entry name" value="Nucleotide cyclase"/>
    <property type="match status" value="1"/>
</dbReference>
<evidence type="ECO:0000259" key="3">
    <source>
        <dbReference type="PROSITE" id="PS50887"/>
    </source>
</evidence>
<keyword evidence="4" id="KW-0548">Nucleotidyltransferase</keyword>
<dbReference type="Pfam" id="PF00990">
    <property type="entry name" value="GGDEF"/>
    <property type="match status" value="1"/>
</dbReference>
<dbReference type="FunFam" id="3.30.70.270:FF:000001">
    <property type="entry name" value="Diguanylate cyclase domain protein"/>
    <property type="match status" value="1"/>
</dbReference>
<dbReference type="InterPro" id="IPR029787">
    <property type="entry name" value="Nucleotide_cyclase"/>
</dbReference>
<accession>A0A292YEK7</accession>
<dbReference type="CDD" id="cd01949">
    <property type="entry name" value="GGDEF"/>
    <property type="match status" value="1"/>
</dbReference>
<dbReference type="Proteomes" id="UP000217944">
    <property type="component" value="Unassembled WGS sequence"/>
</dbReference>
<dbReference type="NCBIfam" id="TIGR00254">
    <property type="entry name" value="GGDEF"/>
    <property type="match status" value="1"/>
</dbReference>
<dbReference type="InterPro" id="IPR050469">
    <property type="entry name" value="Diguanylate_Cyclase"/>
</dbReference>
<sequence length="437" mass="51785">MKEDRQKELFEIILNKTYKNLIEKLKINSYTKNFLKNKDFKFLIMNYKNFLNKNFELFLNCNFSELKNEIIAYTQKFDNNGIEYSSYLEVINFVELSFLKSIFENINDYSFCNLESFFIKINEFFNFIRNYSALSYLQDCIDREKLLLSEYILGTIRENDKELFNYINYFLNLTDNFLNFIKNEDLKFNEKINLFNIKHRINSIEEKEAEKLTSLLDNLNYIIEQIIKLKKEKNYLLLIEKYNEFMKNSLIFLSFIITHLAMVEIKKLKLDPLTKTLTRTNLESLILGIEDISIISNMPFGLAFLDIDNFKRINDTYGHLAGDEVLKKVAEIIKNKIRLSDYLFRYGGEEFVIVFSAIKDTETLKEKLDEIRKTIASTFIDVEKEQKINITVSIGGILVKLSKRMPIKNLIEKADELMYKAKKSGKNKVIVDEYCKI</sequence>
<proteinExistence type="predicted"/>
<keyword evidence="5" id="KW-1185">Reference proteome</keyword>
<dbReference type="GO" id="GO:0052621">
    <property type="term" value="F:diguanylate cyclase activity"/>
    <property type="evidence" value="ECO:0007669"/>
    <property type="project" value="UniProtKB-EC"/>
</dbReference>
<dbReference type="SMART" id="SM00267">
    <property type="entry name" value="GGDEF"/>
    <property type="match status" value="1"/>
</dbReference>
<keyword evidence="4" id="KW-0808">Transferase</keyword>
<dbReference type="PROSITE" id="PS50887">
    <property type="entry name" value="GGDEF"/>
    <property type="match status" value="1"/>
</dbReference>